<keyword evidence="3" id="KW-1185">Reference proteome</keyword>
<evidence type="ECO:0000256" key="1">
    <source>
        <dbReference type="SAM" id="SignalP"/>
    </source>
</evidence>
<dbReference type="PANTHER" id="PTHR31460:SF3">
    <property type="entry name" value="MESOCENTIN"/>
    <property type="match status" value="1"/>
</dbReference>
<keyword evidence="1" id="KW-0732">Signal</keyword>
<accession>A0A6M1R9A1</accession>
<reference evidence="2 3" key="1">
    <citation type="submission" date="2020-02" db="EMBL/GenBank/DDBJ databases">
        <title>Whole-genome analyses of novel actinobacteria.</title>
        <authorList>
            <person name="Sahin N."/>
        </authorList>
    </citation>
    <scope>NUCLEOTIDE SEQUENCE [LARGE SCALE GENOMIC DNA]</scope>
    <source>
        <strain evidence="2 3">KC13</strain>
    </source>
</reference>
<dbReference type="AlphaFoldDB" id="A0A6M1R9A1"/>
<dbReference type="RefSeq" id="WP_165112846.1">
    <property type="nucleotide sequence ID" value="NZ_JAALAA010000021.1"/>
</dbReference>
<evidence type="ECO:0000313" key="3">
    <source>
        <dbReference type="Proteomes" id="UP000483261"/>
    </source>
</evidence>
<dbReference type="PANTHER" id="PTHR31460">
    <property type="match status" value="1"/>
</dbReference>
<sequence length="330" mass="34776">MRTSRIAALAGFAGIAASALSFTGLGLGTAANAAEGTGRPGTYLLEGESFAQGGSKFEGIGVDQESGKFYVSEVTGGEIQRGSADQAQAEEWLAGDGTDGRYTARGITVDDEGRIYIAGGPNGTGNDRPDLWVYSPSGELLAALRVPDNDAFLNDVAIGPDGAAYFTNSNDPTIIRVAEGANGWEATEWADGSSLITRQEGFNLGGIVTSTDESAFVVAQGNTGQLWRFDIATGEVSEIDTDGANLRNADGLIRQGRDLVVIRNFDKQIVHLELNPSATSAELVSSTATDPNRIFTTGKLLDGRMLLVDSHFDEQTAQGPYEIVTARMPR</sequence>
<dbReference type="SUPFAM" id="SSF63829">
    <property type="entry name" value="Calcium-dependent phosphotriesterase"/>
    <property type="match status" value="1"/>
</dbReference>
<protein>
    <submittedName>
        <fullName evidence="2">Gluconolaconase</fullName>
    </submittedName>
</protein>
<dbReference type="Proteomes" id="UP000483261">
    <property type="component" value="Unassembled WGS sequence"/>
</dbReference>
<dbReference type="Gene3D" id="2.120.10.30">
    <property type="entry name" value="TolB, C-terminal domain"/>
    <property type="match status" value="1"/>
</dbReference>
<dbReference type="InterPro" id="IPR053224">
    <property type="entry name" value="Sensory_adhesion_molecule"/>
</dbReference>
<dbReference type="InterPro" id="IPR011042">
    <property type="entry name" value="6-blade_b-propeller_TolB-like"/>
</dbReference>
<comment type="caution">
    <text evidence="2">The sequence shown here is derived from an EMBL/GenBank/DDBJ whole genome shotgun (WGS) entry which is preliminary data.</text>
</comment>
<proteinExistence type="predicted"/>
<organism evidence="2 3">
    <name type="scientific">Nocardioides turkmenicus</name>
    <dbReference type="NCBI Taxonomy" id="2711220"/>
    <lineage>
        <taxon>Bacteria</taxon>
        <taxon>Bacillati</taxon>
        <taxon>Actinomycetota</taxon>
        <taxon>Actinomycetes</taxon>
        <taxon>Propionibacteriales</taxon>
        <taxon>Nocardioidaceae</taxon>
        <taxon>Nocardioides</taxon>
    </lineage>
</organism>
<name>A0A6M1R9A1_9ACTN</name>
<dbReference type="EMBL" id="JAALAA010000021">
    <property type="protein sequence ID" value="NGN95171.1"/>
    <property type="molecule type" value="Genomic_DNA"/>
</dbReference>
<gene>
    <name evidence="2" type="ORF">G5C66_20840</name>
</gene>
<evidence type="ECO:0000313" key="2">
    <source>
        <dbReference type="EMBL" id="NGN95171.1"/>
    </source>
</evidence>
<feature type="chain" id="PRO_5027063243" evidence="1">
    <location>
        <begin position="34"/>
        <end position="330"/>
    </location>
</feature>
<feature type="signal peptide" evidence="1">
    <location>
        <begin position="1"/>
        <end position="33"/>
    </location>
</feature>